<reference evidence="2" key="1">
    <citation type="journal article" date="2011" name="PLoS Genet.">
        <title>Genomic analysis of the necrotrophic fungal pathogens Sclerotinia sclerotiorum and Botrytis cinerea.</title>
        <authorList>
            <person name="Amselem J."/>
            <person name="Cuomo C.A."/>
            <person name="van Kan J.A."/>
            <person name="Viaud M."/>
            <person name="Benito E.P."/>
            <person name="Couloux A."/>
            <person name="Coutinho P.M."/>
            <person name="de Vries R.P."/>
            <person name="Dyer P.S."/>
            <person name="Fillinger S."/>
            <person name="Fournier E."/>
            <person name="Gout L."/>
            <person name="Hahn M."/>
            <person name="Kohn L."/>
            <person name="Lapalu N."/>
            <person name="Plummer K.M."/>
            <person name="Pradier J.M."/>
            <person name="Quevillon E."/>
            <person name="Sharon A."/>
            <person name="Simon A."/>
            <person name="ten Have A."/>
            <person name="Tudzynski B."/>
            <person name="Tudzynski P."/>
            <person name="Wincker P."/>
            <person name="Andrew M."/>
            <person name="Anthouard V."/>
            <person name="Beever R.E."/>
            <person name="Beffa R."/>
            <person name="Benoit I."/>
            <person name="Bouzid O."/>
            <person name="Brault B."/>
            <person name="Chen Z."/>
            <person name="Choquer M."/>
            <person name="Collemare J."/>
            <person name="Cotton P."/>
            <person name="Danchin E.G."/>
            <person name="Da Silva C."/>
            <person name="Gautier A."/>
            <person name="Giraud C."/>
            <person name="Giraud T."/>
            <person name="Gonzalez C."/>
            <person name="Grossetete S."/>
            <person name="Guldener U."/>
            <person name="Henrissat B."/>
            <person name="Howlett B.J."/>
            <person name="Kodira C."/>
            <person name="Kretschmer M."/>
            <person name="Lappartient A."/>
            <person name="Leroch M."/>
            <person name="Levis C."/>
            <person name="Mauceli E."/>
            <person name="Neuveglise C."/>
            <person name="Oeser B."/>
            <person name="Pearson M."/>
            <person name="Poulain J."/>
            <person name="Poussereau N."/>
            <person name="Quesneville H."/>
            <person name="Rascle C."/>
            <person name="Schumacher J."/>
            <person name="Segurens B."/>
            <person name="Sexton A."/>
            <person name="Silva E."/>
            <person name="Sirven C."/>
            <person name="Soanes D.M."/>
            <person name="Talbot N.J."/>
            <person name="Templeton M."/>
            <person name="Yandava C."/>
            <person name="Yarden O."/>
            <person name="Zeng Q."/>
            <person name="Rollins J.A."/>
            <person name="Lebrun M.H."/>
            <person name="Dickman M."/>
        </authorList>
    </citation>
    <scope>NUCLEOTIDE SEQUENCE [LARGE SCALE GENOMIC DNA]</scope>
    <source>
        <strain evidence="2">T4</strain>
    </source>
</reference>
<sequence>MEVCYVVAPMITAMVQVRAEGALSVIARVKTNRTRVMATEKV</sequence>
<gene>
    <name evidence="1" type="ORF">BofuT4_uP013420.1</name>
</gene>
<accession>G2XR65</accession>
<dbReference type="InParanoid" id="G2XR65"/>
<name>G2XR65_BOTF4</name>
<protein>
    <submittedName>
        <fullName evidence="1">Uncharacterized protein</fullName>
    </submittedName>
</protein>
<evidence type="ECO:0000313" key="1">
    <source>
        <dbReference type="EMBL" id="CCD43233.1"/>
    </source>
</evidence>
<evidence type="ECO:0000313" key="2">
    <source>
        <dbReference type="Proteomes" id="UP000008177"/>
    </source>
</evidence>
<dbReference type="Proteomes" id="UP000008177">
    <property type="component" value="Unplaced contigs"/>
</dbReference>
<dbReference type="AlphaFoldDB" id="G2XR65"/>
<dbReference type="EMBL" id="FQ790255">
    <property type="protein sequence ID" value="CCD43233.1"/>
    <property type="molecule type" value="Genomic_DNA"/>
</dbReference>
<organism evidence="1 2">
    <name type="scientific">Botryotinia fuckeliana (strain T4)</name>
    <name type="common">Noble rot fungus</name>
    <name type="synonym">Botrytis cinerea</name>
    <dbReference type="NCBI Taxonomy" id="999810"/>
    <lineage>
        <taxon>Eukaryota</taxon>
        <taxon>Fungi</taxon>
        <taxon>Dikarya</taxon>
        <taxon>Ascomycota</taxon>
        <taxon>Pezizomycotina</taxon>
        <taxon>Leotiomycetes</taxon>
        <taxon>Helotiales</taxon>
        <taxon>Sclerotiniaceae</taxon>
        <taxon>Botrytis</taxon>
    </lineage>
</organism>
<proteinExistence type="predicted"/>
<dbReference type="HOGENOM" id="CLU_3260426_0_0_1"/>